<dbReference type="Pfam" id="PF00550">
    <property type="entry name" value="PP-binding"/>
    <property type="match status" value="1"/>
</dbReference>
<evidence type="ECO:0000259" key="3">
    <source>
        <dbReference type="PROSITE" id="PS50075"/>
    </source>
</evidence>
<dbReference type="PROSITE" id="PS50075">
    <property type="entry name" value="CARRIER"/>
    <property type="match status" value="1"/>
</dbReference>
<dbReference type="InterPro" id="IPR009081">
    <property type="entry name" value="PP-bd_ACP"/>
</dbReference>
<evidence type="ECO:0000313" key="5">
    <source>
        <dbReference type="Proteomes" id="UP000683310"/>
    </source>
</evidence>
<feature type="domain" description="Carrier" evidence="3">
    <location>
        <begin position="2"/>
        <end position="81"/>
    </location>
</feature>
<keyword evidence="2" id="KW-0597">Phosphoprotein</keyword>
<evidence type="ECO:0000256" key="2">
    <source>
        <dbReference type="ARBA" id="ARBA00022553"/>
    </source>
</evidence>
<gene>
    <name evidence="4" type="ORF">KHQ06_30025</name>
</gene>
<reference evidence="4 5" key="1">
    <citation type="submission" date="2021-04" db="EMBL/GenBank/DDBJ databases">
        <title>Nocardia tengchongensis.</title>
        <authorList>
            <person name="Zhuang k."/>
            <person name="Ran Y."/>
            <person name="Li W."/>
        </authorList>
    </citation>
    <scope>NUCLEOTIDE SEQUENCE [LARGE SCALE GENOMIC DNA]</scope>
    <source>
        <strain evidence="4 5">CFH S0057</strain>
    </source>
</reference>
<dbReference type="PROSITE" id="PS00012">
    <property type="entry name" value="PHOSPHOPANTETHEINE"/>
    <property type="match status" value="1"/>
</dbReference>
<dbReference type="EMBL" id="CP074371">
    <property type="protein sequence ID" value="QVI20384.1"/>
    <property type="molecule type" value="Genomic_DNA"/>
</dbReference>
<proteinExistence type="predicted"/>
<dbReference type="RefSeq" id="WP_213556494.1">
    <property type="nucleotide sequence ID" value="NZ_JBHTCI010000005.1"/>
</dbReference>
<keyword evidence="5" id="KW-1185">Reference proteome</keyword>
<dbReference type="SUPFAM" id="SSF47336">
    <property type="entry name" value="ACP-like"/>
    <property type="match status" value="1"/>
</dbReference>
<accession>A0ABX8CLE1</accession>
<protein>
    <submittedName>
        <fullName evidence="4">Acyl carrier protein</fullName>
    </submittedName>
</protein>
<organism evidence="4 5">
    <name type="scientific">Nocardia tengchongensis</name>
    <dbReference type="NCBI Taxonomy" id="2055889"/>
    <lineage>
        <taxon>Bacteria</taxon>
        <taxon>Bacillati</taxon>
        <taxon>Actinomycetota</taxon>
        <taxon>Actinomycetes</taxon>
        <taxon>Mycobacteriales</taxon>
        <taxon>Nocardiaceae</taxon>
        <taxon>Nocardia</taxon>
    </lineage>
</organism>
<keyword evidence="1" id="KW-0596">Phosphopantetheine</keyword>
<evidence type="ECO:0000313" key="4">
    <source>
        <dbReference type="EMBL" id="QVI20384.1"/>
    </source>
</evidence>
<dbReference type="InterPro" id="IPR006162">
    <property type="entry name" value="Ppantetheine_attach_site"/>
</dbReference>
<evidence type="ECO:0000256" key="1">
    <source>
        <dbReference type="ARBA" id="ARBA00022450"/>
    </source>
</evidence>
<dbReference type="InterPro" id="IPR036736">
    <property type="entry name" value="ACP-like_sf"/>
</dbReference>
<name>A0ABX8CLE1_9NOCA</name>
<sequence length="85" mass="9146">MSMTIDELRRILVECAGGDETAPELAGDIAEVEFEELGYDSLALIETASRIERDFGVKVPEDRLVEVKTPAELIGIVNGQLAGAV</sequence>
<dbReference type="Proteomes" id="UP000683310">
    <property type="component" value="Chromosome"/>
</dbReference>
<dbReference type="Gene3D" id="1.10.1200.10">
    <property type="entry name" value="ACP-like"/>
    <property type="match status" value="1"/>
</dbReference>